<name>A0AAW1Q0W4_9CHLO</name>
<evidence type="ECO:0000313" key="5">
    <source>
        <dbReference type="Proteomes" id="UP001465755"/>
    </source>
</evidence>
<dbReference type="PANTHER" id="PTHR10663">
    <property type="entry name" value="GUANYL-NUCLEOTIDE EXCHANGE FACTOR"/>
    <property type="match status" value="1"/>
</dbReference>
<feature type="compositionally biased region" description="Polar residues" evidence="2">
    <location>
        <begin position="61"/>
        <end position="70"/>
    </location>
</feature>
<gene>
    <name evidence="4" type="ORF">WJX73_006923</name>
</gene>
<feature type="region of interest" description="Disordered" evidence="2">
    <location>
        <begin position="1"/>
        <end position="133"/>
    </location>
</feature>
<dbReference type="FunFam" id="1.10.1000.11:FF:000002">
    <property type="entry name" value="Cytohesin 1"/>
    <property type="match status" value="1"/>
</dbReference>
<protein>
    <recommendedName>
        <fullName evidence="3">SEC7 domain-containing protein</fullName>
    </recommendedName>
</protein>
<feature type="region of interest" description="Disordered" evidence="2">
    <location>
        <begin position="176"/>
        <end position="256"/>
    </location>
</feature>
<comment type="subcellular location">
    <subcellularLocation>
        <location evidence="1">Cytoplasm</location>
        <location evidence="1">Cytosol</location>
    </subcellularLocation>
</comment>
<dbReference type="InterPro" id="IPR023394">
    <property type="entry name" value="Sec7_C_sf"/>
</dbReference>
<dbReference type="InterPro" id="IPR000904">
    <property type="entry name" value="Sec7_dom"/>
</dbReference>
<feature type="region of interest" description="Disordered" evidence="2">
    <location>
        <begin position="451"/>
        <end position="516"/>
    </location>
</feature>
<feature type="compositionally biased region" description="Basic and acidic residues" evidence="2">
    <location>
        <begin position="208"/>
        <end position="226"/>
    </location>
</feature>
<evidence type="ECO:0000259" key="3">
    <source>
        <dbReference type="PROSITE" id="PS50190"/>
    </source>
</evidence>
<feature type="compositionally biased region" description="Basic and acidic residues" evidence="2">
    <location>
        <begin position="496"/>
        <end position="510"/>
    </location>
</feature>
<evidence type="ECO:0000256" key="1">
    <source>
        <dbReference type="ARBA" id="ARBA00004514"/>
    </source>
</evidence>
<comment type="caution">
    <text evidence="4">The sequence shown here is derived from an EMBL/GenBank/DDBJ whole genome shotgun (WGS) entry which is preliminary data.</text>
</comment>
<dbReference type="Proteomes" id="UP001465755">
    <property type="component" value="Unassembled WGS sequence"/>
</dbReference>
<dbReference type="PANTHER" id="PTHR10663:SF388">
    <property type="entry name" value="GOLGI-SPECIFIC BREFELDIN A-RESISTANCE GUANINE NUCLEOTIDE EXCHANGE FACTOR 1"/>
    <property type="match status" value="1"/>
</dbReference>
<dbReference type="GO" id="GO:0012505">
    <property type="term" value="C:endomembrane system"/>
    <property type="evidence" value="ECO:0007669"/>
    <property type="project" value="UniProtKB-ARBA"/>
</dbReference>
<feature type="domain" description="SEC7" evidence="3">
    <location>
        <begin position="279"/>
        <end position="447"/>
    </location>
</feature>
<dbReference type="EMBL" id="JALJOQ010000003">
    <property type="protein sequence ID" value="KAK9813749.1"/>
    <property type="molecule type" value="Genomic_DNA"/>
</dbReference>
<sequence length="528" mass="58104">MKGKTSSDIPQGKQPNGIGRRPSTEPLRDSAASLAPLPGLPRRNSLHRPTPIPATVISGRASINSIQSLPSIRDEDDMDEEGYGNDRQDDFAATERQIVEQRPPAGLRRIATNEHKASQEPGPDLSPLNSLPDSPAAEAVYMEETLLGPSHRGSSLNLDSEVGSHHSTALMAAMGWRDPSKSLPNGSDDRRQSASDAVLHPSTSNRENNAHRERNLADSATDREGLPKATSRAKQELGPDVASTRTTPDGKGESLADVSLDISPEASSETMPNPLHSHKSMELRARERKMREVSERDLRAVARFLRSPGLSRQVIGDLLGENCEHCKRLLVVFASTFEFRGETFEAALREYLDAFRLPGESQKIDRVLEAFSVRYWSQNVHSTLFRSADAVHVLAFSVVLLNTDLHNNTVKKKMSMESYVHNNRGINDNEDFPREFLEELYTSISCKGFRIPPSSQPLQPNSPPQRTLTSRMSWPGSISHKSPKSPVAAASSRKVKQSEPKPPKISEEGPSKPSRCCWPFSCCSSGSK</sequence>
<dbReference type="Gene3D" id="1.10.220.20">
    <property type="match status" value="1"/>
</dbReference>
<dbReference type="InterPro" id="IPR035999">
    <property type="entry name" value="Sec7_dom_sf"/>
</dbReference>
<dbReference type="Pfam" id="PF01369">
    <property type="entry name" value="Sec7"/>
    <property type="match status" value="1"/>
</dbReference>
<accession>A0AAW1Q0W4</accession>
<dbReference type="SUPFAM" id="SSF48425">
    <property type="entry name" value="Sec7 domain"/>
    <property type="match status" value="1"/>
</dbReference>
<dbReference type="PROSITE" id="PS50190">
    <property type="entry name" value="SEC7"/>
    <property type="match status" value="1"/>
</dbReference>
<evidence type="ECO:0000256" key="2">
    <source>
        <dbReference type="SAM" id="MobiDB-lite"/>
    </source>
</evidence>
<dbReference type="GO" id="GO:0005085">
    <property type="term" value="F:guanyl-nucleotide exchange factor activity"/>
    <property type="evidence" value="ECO:0007669"/>
    <property type="project" value="InterPro"/>
</dbReference>
<dbReference type="CDD" id="cd00171">
    <property type="entry name" value="Sec7"/>
    <property type="match status" value="1"/>
</dbReference>
<dbReference type="GO" id="GO:0032012">
    <property type="term" value="P:regulation of ARF protein signal transduction"/>
    <property type="evidence" value="ECO:0007669"/>
    <property type="project" value="InterPro"/>
</dbReference>
<proteinExistence type="predicted"/>
<dbReference type="GO" id="GO:0005829">
    <property type="term" value="C:cytosol"/>
    <property type="evidence" value="ECO:0007669"/>
    <property type="project" value="UniProtKB-SubCell"/>
</dbReference>
<organism evidence="4 5">
    <name type="scientific">Symbiochloris irregularis</name>
    <dbReference type="NCBI Taxonomy" id="706552"/>
    <lineage>
        <taxon>Eukaryota</taxon>
        <taxon>Viridiplantae</taxon>
        <taxon>Chlorophyta</taxon>
        <taxon>core chlorophytes</taxon>
        <taxon>Trebouxiophyceae</taxon>
        <taxon>Trebouxiales</taxon>
        <taxon>Trebouxiaceae</taxon>
        <taxon>Symbiochloris</taxon>
    </lineage>
</organism>
<dbReference type="Gene3D" id="1.10.1000.11">
    <property type="entry name" value="Arf Nucleotide-binding Site Opener,domain 2"/>
    <property type="match status" value="1"/>
</dbReference>
<dbReference type="AlphaFoldDB" id="A0AAW1Q0W4"/>
<reference evidence="4 5" key="1">
    <citation type="journal article" date="2024" name="Nat. Commun.">
        <title>Phylogenomics reveals the evolutionary origins of lichenization in chlorophyte algae.</title>
        <authorList>
            <person name="Puginier C."/>
            <person name="Libourel C."/>
            <person name="Otte J."/>
            <person name="Skaloud P."/>
            <person name="Haon M."/>
            <person name="Grisel S."/>
            <person name="Petersen M."/>
            <person name="Berrin J.G."/>
            <person name="Delaux P.M."/>
            <person name="Dal Grande F."/>
            <person name="Keller J."/>
        </authorList>
    </citation>
    <scope>NUCLEOTIDE SEQUENCE [LARGE SCALE GENOMIC DNA]</scope>
    <source>
        <strain evidence="4 5">SAG 2036</strain>
    </source>
</reference>
<evidence type="ECO:0000313" key="4">
    <source>
        <dbReference type="EMBL" id="KAK9813749.1"/>
    </source>
</evidence>
<dbReference type="SMART" id="SM00222">
    <property type="entry name" value="Sec7"/>
    <property type="match status" value="1"/>
</dbReference>
<dbReference type="GO" id="GO:0016192">
    <property type="term" value="P:vesicle-mediated transport"/>
    <property type="evidence" value="ECO:0007669"/>
    <property type="project" value="UniProtKB-ARBA"/>
</dbReference>
<keyword evidence="5" id="KW-1185">Reference proteome</keyword>
<feature type="compositionally biased region" description="Acidic residues" evidence="2">
    <location>
        <begin position="74"/>
        <end position="83"/>
    </location>
</feature>